<sequence>MDFVNVENARVDQHWVLHAFQRGEEATVWKIGQKLKALCQLFHDTADRQENYTKLTDSMTFPQKFYAHHWVEDLPVEERAREVWPNDVTFVDSYKGSPKSKILTSFGLTKEARDDPMFLTKQHFFISVAKQLQPFLEKFQTDAPVPRSTTTLTGLCDDGPLRQP</sequence>
<evidence type="ECO:0000313" key="2">
    <source>
        <dbReference type="Proteomes" id="UP001208570"/>
    </source>
</evidence>
<name>A0AAD9MUL0_9ANNE</name>
<dbReference type="EMBL" id="JAODUP010000737">
    <property type="protein sequence ID" value="KAK2144698.1"/>
    <property type="molecule type" value="Genomic_DNA"/>
</dbReference>
<reference evidence="1" key="1">
    <citation type="journal article" date="2023" name="Mol. Biol. Evol.">
        <title>Third-Generation Sequencing Reveals the Adaptive Role of the Epigenome in Three Deep-Sea Polychaetes.</title>
        <authorList>
            <person name="Perez M."/>
            <person name="Aroh O."/>
            <person name="Sun Y."/>
            <person name="Lan Y."/>
            <person name="Juniper S.K."/>
            <person name="Young C.R."/>
            <person name="Angers B."/>
            <person name="Qian P.Y."/>
        </authorList>
    </citation>
    <scope>NUCLEOTIDE SEQUENCE</scope>
    <source>
        <strain evidence="1">P08H-3</strain>
    </source>
</reference>
<keyword evidence="2" id="KW-1185">Reference proteome</keyword>
<gene>
    <name evidence="1" type="ORF">LSH36_737g05009</name>
</gene>
<comment type="caution">
    <text evidence="1">The sequence shown here is derived from an EMBL/GenBank/DDBJ whole genome shotgun (WGS) entry which is preliminary data.</text>
</comment>
<dbReference type="Proteomes" id="UP001208570">
    <property type="component" value="Unassembled WGS sequence"/>
</dbReference>
<organism evidence="1 2">
    <name type="scientific">Paralvinella palmiformis</name>
    <dbReference type="NCBI Taxonomy" id="53620"/>
    <lineage>
        <taxon>Eukaryota</taxon>
        <taxon>Metazoa</taxon>
        <taxon>Spiralia</taxon>
        <taxon>Lophotrochozoa</taxon>
        <taxon>Annelida</taxon>
        <taxon>Polychaeta</taxon>
        <taxon>Sedentaria</taxon>
        <taxon>Canalipalpata</taxon>
        <taxon>Terebellida</taxon>
        <taxon>Terebelliformia</taxon>
        <taxon>Alvinellidae</taxon>
        <taxon>Paralvinella</taxon>
    </lineage>
</organism>
<dbReference type="AlphaFoldDB" id="A0AAD9MUL0"/>
<proteinExistence type="predicted"/>
<accession>A0AAD9MUL0</accession>
<evidence type="ECO:0000313" key="1">
    <source>
        <dbReference type="EMBL" id="KAK2144698.1"/>
    </source>
</evidence>
<protein>
    <submittedName>
        <fullName evidence="1">Uncharacterized protein</fullName>
    </submittedName>
</protein>